<evidence type="ECO:0000256" key="3">
    <source>
        <dbReference type="ARBA" id="ARBA00022475"/>
    </source>
</evidence>
<gene>
    <name evidence="9" type="ORF">C7440_3940</name>
</gene>
<dbReference type="RefSeq" id="WP_017524216.1">
    <property type="nucleotide sequence ID" value="NZ_JACCEX010000007.1"/>
</dbReference>
<dbReference type="SUPFAM" id="SSF161098">
    <property type="entry name" value="MetI-like"/>
    <property type="match status" value="1"/>
</dbReference>
<keyword evidence="5 7" id="KW-1133">Transmembrane helix</keyword>
<protein>
    <submittedName>
        <fullName evidence="9">NitT/TauT family transport system permease protein</fullName>
    </submittedName>
</protein>
<comment type="caution">
    <text evidence="9">The sequence shown here is derived from an EMBL/GenBank/DDBJ whole genome shotgun (WGS) entry which is preliminary data.</text>
</comment>
<evidence type="ECO:0000256" key="1">
    <source>
        <dbReference type="ARBA" id="ARBA00004651"/>
    </source>
</evidence>
<evidence type="ECO:0000313" key="9">
    <source>
        <dbReference type="EMBL" id="PVY60165.1"/>
    </source>
</evidence>
<organism evidence="9 10">
    <name type="scientific">Pusillimonas noertemannii</name>
    <dbReference type="NCBI Taxonomy" id="305977"/>
    <lineage>
        <taxon>Bacteria</taxon>
        <taxon>Pseudomonadati</taxon>
        <taxon>Pseudomonadota</taxon>
        <taxon>Betaproteobacteria</taxon>
        <taxon>Burkholderiales</taxon>
        <taxon>Alcaligenaceae</taxon>
        <taxon>Pusillimonas</taxon>
    </lineage>
</organism>
<accession>A0A2U1CGZ4</accession>
<dbReference type="GO" id="GO:0005886">
    <property type="term" value="C:plasma membrane"/>
    <property type="evidence" value="ECO:0007669"/>
    <property type="project" value="UniProtKB-SubCell"/>
</dbReference>
<sequence length="256" mass="27804">MKSALNNLGMGAAGTLSLIIVFIIWEVLCRVLHVRDIMLPLPSQIFVELWADLPWYLSHSLYTLWTTLAGFVLSVVGGVLIAIGLVGSRLFERFLYPLIIGFNSVPKVALAPLFVVWLGTGAEPKIAIAFLIAVFAIIVDTVHGLRSVPADVTDLGRVLRGSAWDFFFKVKLPCALPSMVAGMKVAMSLALVGAIVGEFVSSQRGLGYIIMSAQGTFDTVRVFAALFILAVMGLALYGLLAWLEKKATPWRQVHSD</sequence>
<dbReference type="EMBL" id="QEKO01000013">
    <property type="protein sequence ID" value="PVY60165.1"/>
    <property type="molecule type" value="Genomic_DNA"/>
</dbReference>
<dbReference type="Proteomes" id="UP000246145">
    <property type="component" value="Unassembled WGS sequence"/>
</dbReference>
<dbReference type="Gene3D" id="1.10.3720.10">
    <property type="entry name" value="MetI-like"/>
    <property type="match status" value="1"/>
</dbReference>
<evidence type="ECO:0000256" key="2">
    <source>
        <dbReference type="ARBA" id="ARBA00022448"/>
    </source>
</evidence>
<feature type="transmembrane region" description="Helical" evidence="7">
    <location>
        <begin position="126"/>
        <end position="145"/>
    </location>
</feature>
<dbReference type="GO" id="GO:0055085">
    <property type="term" value="P:transmembrane transport"/>
    <property type="evidence" value="ECO:0007669"/>
    <property type="project" value="InterPro"/>
</dbReference>
<keyword evidence="6 7" id="KW-0472">Membrane</keyword>
<dbReference type="Pfam" id="PF00528">
    <property type="entry name" value="BPD_transp_1"/>
    <property type="match status" value="1"/>
</dbReference>
<proteinExistence type="inferred from homology"/>
<comment type="subcellular location">
    <subcellularLocation>
        <location evidence="1 7">Cell membrane</location>
        <topology evidence="1 7">Multi-pass membrane protein</topology>
    </subcellularLocation>
</comment>
<evidence type="ECO:0000256" key="5">
    <source>
        <dbReference type="ARBA" id="ARBA00022989"/>
    </source>
</evidence>
<dbReference type="PROSITE" id="PS50928">
    <property type="entry name" value="ABC_TM1"/>
    <property type="match status" value="1"/>
</dbReference>
<reference evidence="9 10" key="1">
    <citation type="submission" date="2018-04" db="EMBL/GenBank/DDBJ databases">
        <title>Genomic Encyclopedia of Type Strains, Phase IV (KMG-IV): sequencing the most valuable type-strain genomes for metagenomic binning, comparative biology and taxonomic classification.</title>
        <authorList>
            <person name="Goeker M."/>
        </authorList>
    </citation>
    <scope>NUCLEOTIDE SEQUENCE [LARGE SCALE GENOMIC DNA]</scope>
    <source>
        <strain evidence="9 10">DSM 10065</strain>
    </source>
</reference>
<dbReference type="STRING" id="1231391.GCA_000308195_01858"/>
<dbReference type="PANTHER" id="PTHR30151:SF20">
    <property type="entry name" value="ABC TRANSPORTER PERMEASE PROTEIN HI_0355-RELATED"/>
    <property type="match status" value="1"/>
</dbReference>
<feature type="transmembrane region" description="Helical" evidence="7">
    <location>
        <begin position="220"/>
        <end position="243"/>
    </location>
</feature>
<name>A0A2U1CGZ4_9BURK</name>
<keyword evidence="10" id="KW-1185">Reference proteome</keyword>
<evidence type="ECO:0000259" key="8">
    <source>
        <dbReference type="PROSITE" id="PS50928"/>
    </source>
</evidence>
<evidence type="ECO:0000256" key="4">
    <source>
        <dbReference type="ARBA" id="ARBA00022692"/>
    </source>
</evidence>
<feature type="domain" description="ABC transmembrane type-1" evidence="8">
    <location>
        <begin position="60"/>
        <end position="240"/>
    </location>
</feature>
<dbReference type="InterPro" id="IPR000515">
    <property type="entry name" value="MetI-like"/>
</dbReference>
<keyword evidence="2 7" id="KW-0813">Transport</keyword>
<feature type="transmembrane region" description="Helical" evidence="7">
    <location>
        <begin position="94"/>
        <end position="120"/>
    </location>
</feature>
<feature type="transmembrane region" description="Helical" evidence="7">
    <location>
        <begin position="12"/>
        <end position="33"/>
    </location>
</feature>
<feature type="transmembrane region" description="Helical" evidence="7">
    <location>
        <begin position="62"/>
        <end position="87"/>
    </location>
</feature>
<feature type="transmembrane region" description="Helical" evidence="7">
    <location>
        <begin position="179"/>
        <end position="200"/>
    </location>
</feature>
<keyword evidence="4 7" id="KW-0812">Transmembrane</keyword>
<keyword evidence="3" id="KW-1003">Cell membrane</keyword>
<dbReference type="PANTHER" id="PTHR30151">
    <property type="entry name" value="ALKANE SULFONATE ABC TRANSPORTER-RELATED, MEMBRANE SUBUNIT"/>
    <property type="match status" value="1"/>
</dbReference>
<dbReference type="CDD" id="cd06261">
    <property type="entry name" value="TM_PBP2"/>
    <property type="match status" value="1"/>
</dbReference>
<evidence type="ECO:0000256" key="7">
    <source>
        <dbReference type="RuleBase" id="RU363032"/>
    </source>
</evidence>
<comment type="similarity">
    <text evidence="7">Belongs to the binding-protein-dependent transport system permease family.</text>
</comment>
<evidence type="ECO:0000313" key="10">
    <source>
        <dbReference type="Proteomes" id="UP000246145"/>
    </source>
</evidence>
<evidence type="ECO:0000256" key="6">
    <source>
        <dbReference type="ARBA" id="ARBA00023136"/>
    </source>
</evidence>
<dbReference type="InterPro" id="IPR035906">
    <property type="entry name" value="MetI-like_sf"/>
</dbReference>
<dbReference type="OrthoDB" id="8138334at2"/>
<dbReference type="AlphaFoldDB" id="A0A2U1CGZ4"/>